<dbReference type="Proteomes" id="UP000258613">
    <property type="component" value="Chromosome"/>
</dbReference>
<dbReference type="Proteomes" id="UP000258707">
    <property type="component" value="Chromosome"/>
</dbReference>
<evidence type="ECO:0000256" key="1">
    <source>
        <dbReference type="SAM" id="MobiDB-lite"/>
    </source>
</evidence>
<evidence type="ECO:0000313" key="5">
    <source>
        <dbReference type="Proteomes" id="UP000258707"/>
    </source>
</evidence>
<dbReference type="PANTHER" id="PTHR37507:SF2">
    <property type="entry name" value="SPORULATION PROTEIN YDCC"/>
    <property type="match status" value="1"/>
</dbReference>
<gene>
    <name evidence="2" type="ORF">AArc1_2085</name>
    <name evidence="3" type="ORF">AArcMg_1558</name>
</gene>
<evidence type="ECO:0000313" key="2">
    <source>
        <dbReference type="EMBL" id="AXR78403.1"/>
    </source>
</evidence>
<evidence type="ECO:0008006" key="6">
    <source>
        <dbReference type="Google" id="ProtNLM"/>
    </source>
</evidence>
<name>A0A346PFV8_9EURY</name>
<dbReference type="PANTHER" id="PTHR37507">
    <property type="entry name" value="SPORULATION PROTEIN YDCC"/>
    <property type="match status" value="1"/>
</dbReference>
<dbReference type="Gene3D" id="2.50.20.10">
    <property type="entry name" value="Lipoprotein localisation LolA/LolB/LppX"/>
    <property type="match status" value="1"/>
</dbReference>
<feature type="region of interest" description="Disordered" evidence="1">
    <location>
        <begin position="1"/>
        <end position="22"/>
    </location>
</feature>
<organism evidence="2 5">
    <name type="scientific">Natrarchaeobaculum sulfurireducens</name>
    <dbReference type="NCBI Taxonomy" id="2044521"/>
    <lineage>
        <taxon>Archaea</taxon>
        <taxon>Methanobacteriati</taxon>
        <taxon>Methanobacteriota</taxon>
        <taxon>Stenosarchaea group</taxon>
        <taxon>Halobacteria</taxon>
        <taxon>Halobacteriales</taxon>
        <taxon>Natrialbaceae</taxon>
        <taxon>Natrarchaeobaculum</taxon>
    </lineage>
</organism>
<sequence>MSIPGSADTDGSAASDTPQSSADLIAEALETTKAVETITARRTMTIETPDSSIERVGELAAREPTDRRLEVLESTDDSVPAGSVSIRTPTVTWEYDPDAETAIERNHPNRFLVEERRLDLETLLDVDSELAYEGVEDVDDRETHVVSAELAIDDELERSLDLLVGETVYRIPLELPTGEDGLEDPIVERRLWIDEKSRYPVKERATVSDGETLINELSVTYEDLTLGEKLPDETFEYEPPEGVPVEAAGTEPEGIYDSRADADAVAPYDLPDPAVPDPYALERIVVLEKRAALGTSTTFWYADPNEPDRELFVAVRNEKRFSPDVLEEDEVDGVSVYRRDGRIRSFFWTCEPLNYEVSSPDSDAPLRAVAASVGCP</sequence>
<reference evidence="4" key="2">
    <citation type="submission" date="2018-02" db="EMBL/GenBank/DDBJ databases">
        <title>Phenotypic and genomic properties of facultatively anaerobic sulfur-reducing natronoarchaea from hypersaline soda lakes.</title>
        <authorList>
            <person name="Sorokin D.Y."/>
            <person name="Kublanov I.V."/>
            <person name="Roman P."/>
            <person name="Sinninghe Damste J.S."/>
            <person name="Golyshin P.N."/>
            <person name="Rojo D."/>
            <person name="Ciordia S."/>
            <person name="Mena M.D.C."/>
            <person name="Ferrer M."/>
            <person name="Messina E."/>
            <person name="Smedile F."/>
            <person name="La Spada G."/>
            <person name="La Cono V."/>
            <person name="Yakimov M.M."/>
        </authorList>
    </citation>
    <scope>NUCLEOTIDE SEQUENCE [LARGE SCALE GENOMIC DNA]</scope>
    <source>
        <strain evidence="4">AArc-Mg</strain>
    </source>
</reference>
<dbReference type="AlphaFoldDB" id="A0A346PFV8"/>
<dbReference type="KEGG" id="nag:AArcMg_1558"/>
<dbReference type="InterPro" id="IPR052944">
    <property type="entry name" value="Sporulation_related"/>
</dbReference>
<keyword evidence="4" id="KW-1185">Reference proteome</keyword>
<evidence type="ECO:0000313" key="3">
    <source>
        <dbReference type="EMBL" id="AXR81570.1"/>
    </source>
</evidence>
<protein>
    <recommendedName>
        <fullName evidence="6">Outer membrane lipoprotein-sorting protein</fullName>
    </recommendedName>
</protein>
<reference evidence="2" key="3">
    <citation type="journal article" date="2019" name="Int. J. Syst. Evol. Microbiol.">
        <title>Natronolimnobius sulfurireducens sp. nov. and Halalkaliarchaeum desulfuricum gen. nov., sp. nov., the first sulfur-respiring alkaliphilic haloarchaea from hypersaline alkaline lakes.</title>
        <authorList>
            <person name="Sorokin D.Y."/>
            <person name="Yakimov M."/>
            <person name="Messina E."/>
            <person name="Merkel A.Y."/>
            <person name="Bale N.J."/>
            <person name="Sinninghe Damste J.S."/>
        </authorList>
    </citation>
    <scope>NUCLEOTIDE SEQUENCE</scope>
    <source>
        <strain evidence="3">AArc-Mg</strain>
        <strain evidence="2">AArc1</strain>
    </source>
</reference>
<dbReference type="EMBL" id="CP024047">
    <property type="protein sequence ID" value="AXR78403.1"/>
    <property type="molecule type" value="Genomic_DNA"/>
</dbReference>
<proteinExistence type="predicted"/>
<accession>A0A346PPX5</accession>
<dbReference type="KEGG" id="nan:AArc1_2085"/>
<reference evidence="5" key="1">
    <citation type="submission" date="2017-10" db="EMBL/GenBank/DDBJ databases">
        <title>Phenotypic and genomic properties of facultatively anaerobic sulfur-reducing natronoarchaea from hypersaline soda lakes.</title>
        <authorList>
            <person name="Sorokin D.Y."/>
            <person name="Kublanov I.V."/>
            <person name="Roman P."/>
            <person name="Sinninghe Damste J.S."/>
            <person name="Golyshin P.N."/>
            <person name="Rojo D."/>
            <person name="Ciordia S."/>
            <person name="Mena Md.C."/>
            <person name="Ferrer M."/>
            <person name="Messina E."/>
            <person name="Smedile F."/>
            <person name="La Spada G."/>
            <person name="La Cono V."/>
            <person name="Yakimov M.M."/>
        </authorList>
    </citation>
    <scope>NUCLEOTIDE SEQUENCE [LARGE SCALE GENOMIC DNA]</scope>
    <source>
        <strain evidence="5">AArc1</strain>
    </source>
</reference>
<accession>A0A346PFV8</accession>
<dbReference type="EMBL" id="CP027033">
    <property type="protein sequence ID" value="AXR81570.1"/>
    <property type="molecule type" value="Genomic_DNA"/>
</dbReference>
<feature type="compositionally biased region" description="Polar residues" evidence="1">
    <location>
        <begin position="12"/>
        <end position="22"/>
    </location>
</feature>
<evidence type="ECO:0000313" key="4">
    <source>
        <dbReference type="Proteomes" id="UP000258613"/>
    </source>
</evidence>